<feature type="compositionally biased region" description="Basic and acidic residues" evidence="1">
    <location>
        <begin position="515"/>
        <end position="524"/>
    </location>
</feature>
<dbReference type="Pfam" id="PF10336">
    <property type="entry name" value="DUF2420"/>
    <property type="match status" value="1"/>
</dbReference>
<feature type="region of interest" description="Disordered" evidence="1">
    <location>
        <begin position="558"/>
        <end position="582"/>
    </location>
</feature>
<evidence type="ECO:0000313" key="3">
    <source>
        <dbReference type="Proteomes" id="UP000053593"/>
    </source>
</evidence>
<gene>
    <name evidence="2" type="ORF">GYMLUDRAFT_450222</name>
</gene>
<organism evidence="2 3">
    <name type="scientific">Collybiopsis luxurians FD-317 M1</name>
    <dbReference type="NCBI Taxonomy" id="944289"/>
    <lineage>
        <taxon>Eukaryota</taxon>
        <taxon>Fungi</taxon>
        <taxon>Dikarya</taxon>
        <taxon>Basidiomycota</taxon>
        <taxon>Agaricomycotina</taxon>
        <taxon>Agaricomycetes</taxon>
        <taxon>Agaricomycetidae</taxon>
        <taxon>Agaricales</taxon>
        <taxon>Marasmiineae</taxon>
        <taxon>Omphalotaceae</taxon>
        <taxon>Collybiopsis</taxon>
        <taxon>Collybiopsis luxurians</taxon>
    </lineage>
</organism>
<protein>
    <submittedName>
        <fullName evidence="2">Uncharacterized protein</fullName>
    </submittedName>
</protein>
<feature type="compositionally biased region" description="Basic and acidic residues" evidence="1">
    <location>
        <begin position="293"/>
        <end position="307"/>
    </location>
</feature>
<feature type="compositionally biased region" description="Polar residues" evidence="1">
    <location>
        <begin position="167"/>
        <end position="178"/>
    </location>
</feature>
<feature type="region of interest" description="Disordered" evidence="1">
    <location>
        <begin position="250"/>
        <end position="310"/>
    </location>
</feature>
<evidence type="ECO:0000256" key="1">
    <source>
        <dbReference type="SAM" id="MobiDB-lite"/>
    </source>
</evidence>
<dbReference type="EMBL" id="KN834763">
    <property type="protein sequence ID" value="KIK63735.1"/>
    <property type="molecule type" value="Genomic_DNA"/>
</dbReference>
<evidence type="ECO:0000313" key="2">
    <source>
        <dbReference type="EMBL" id="KIK63735.1"/>
    </source>
</evidence>
<dbReference type="Proteomes" id="UP000053593">
    <property type="component" value="Unassembled WGS sequence"/>
</dbReference>
<proteinExistence type="predicted"/>
<dbReference type="AlphaFoldDB" id="A0A0D0BI58"/>
<dbReference type="HOGENOM" id="CLU_411055_0_0_1"/>
<feature type="region of interest" description="Disordered" evidence="1">
    <location>
        <begin position="464"/>
        <end position="526"/>
    </location>
</feature>
<accession>A0A0D0BI58</accession>
<reference evidence="2 3" key="1">
    <citation type="submission" date="2014-04" db="EMBL/GenBank/DDBJ databases">
        <title>Evolutionary Origins and Diversification of the Mycorrhizal Mutualists.</title>
        <authorList>
            <consortium name="DOE Joint Genome Institute"/>
            <consortium name="Mycorrhizal Genomics Consortium"/>
            <person name="Kohler A."/>
            <person name="Kuo A."/>
            <person name="Nagy L.G."/>
            <person name="Floudas D."/>
            <person name="Copeland A."/>
            <person name="Barry K.W."/>
            <person name="Cichocki N."/>
            <person name="Veneault-Fourrey C."/>
            <person name="LaButti K."/>
            <person name="Lindquist E.A."/>
            <person name="Lipzen A."/>
            <person name="Lundell T."/>
            <person name="Morin E."/>
            <person name="Murat C."/>
            <person name="Riley R."/>
            <person name="Ohm R."/>
            <person name="Sun H."/>
            <person name="Tunlid A."/>
            <person name="Henrissat B."/>
            <person name="Grigoriev I.V."/>
            <person name="Hibbett D.S."/>
            <person name="Martin F."/>
        </authorList>
    </citation>
    <scope>NUCLEOTIDE SEQUENCE [LARGE SCALE GENOMIC DNA]</scope>
    <source>
        <strain evidence="2 3">FD-317 M1</strain>
    </source>
</reference>
<dbReference type="InterPro" id="IPR018822">
    <property type="entry name" value="UPF0646"/>
</dbReference>
<feature type="region of interest" description="Disordered" evidence="1">
    <location>
        <begin position="151"/>
        <end position="229"/>
    </location>
</feature>
<keyword evidence="3" id="KW-1185">Reference proteome</keyword>
<name>A0A0D0BI58_9AGAR</name>
<feature type="compositionally biased region" description="Acidic residues" evidence="1">
    <location>
        <begin position="570"/>
        <end position="579"/>
    </location>
</feature>
<feature type="compositionally biased region" description="Polar residues" evidence="1">
    <location>
        <begin position="467"/>
        <end position="476"/>
    </location>
</feature>
<feature type="compositionally biased region" description="Acidic residues" evidence="1">
    <location>
        <begin position="485"/>
        <end position="501"/>
    </location>
</feature>
<sequence>MATVLEPYDTPMLDYHPDTDVQMQTNSDPWFHEEDTMEEETNILSRSSSHSDLVDVEIEMDNYLEENTQDSNPEYDMLDEAIEHEPEDVVVMDASLQSHTQELGSFEVLDQLEQAEMLSEPHIAPAIQADLSFSSSLPVDPEIAIEAEPSEIGSTVPVDGASESAPVVTTTATLSEPTLHSEPLPADVPVDESSSLVEPPAPSAGVEAQSTASRLDDDSAGPATHEEHPYSEELAQTEILHHASGIDNQFESTESAEVDRVEGSVESAENETDVQEDVHPVEGSGETAVTEAQEEHGVSRNDPHEISEGVYIDPPPAVLLSFASLEHPDICLFNQMSHSDPSSSTTDPSSYAVLLSDRPTLYYEPLSTVFDALRSDSGFSGVADFSHVELVFDAYDLQLIVSEDNIFARETSLHDLNVLHDGSDFSGPLRLRLQLNTPRFIVRYRMLQDQVLRLNLTDAGEEDTVEGLNNTLTSETTDQEHGPDYTEEVEEEYTQEQEQEQEQNLTETPLQNEEFTGHELDDTRTQVNNGANREDAISGVPLASADLVTDSAINEDAEATGSYDDHSQELEETDAQDEAETYREDAVRVSADQVYEVADDAPEHNGSVEDYEEGSIAPHTLSSNFYLDCAGDDTVSTSNKDAQDREENYELGETYIFYAQRSALTLSL</sequence>
<dbReference type="OrthoDB" id="2507795at2759"/>